<gene>
    <name evidence="1" type="ORF">HK099_008226</name>
</gene>
<organism evidence="1 2">
    <name type="scientific">Clydaea vesicula</name>
    <dbReference type="NCBI Taxonomy" id="447962"/>
    <lineage>
        <taxon>Eukaryota</taxon>
        <taxon>Fungi</taxon>
        <taxon>Fungi incertae sedis</taxon>
        <taxon>Chytridiomycota</taxon>
        <taxon>Chytridiomycota incertae sedis</taxon>
        <taxon>Chytridiomycetes</taxon>
        <taxon>Lobulomycetales</taxon>
        <taxon>Lobulomycetaceae</taxon>
        <taxon>Clydaea</taxon>
    </lineage>
</organism>
<dbReference type="AlphaFoldDB" id="A0AAD5TW14"/>
<proteinExistence type="predicted"/>
<sequence length="546" mass="63975">MSIFKLGSDVLSYIIEYLSEYHHCSFQSFVLTSKKISNLATNKAWFYYIKNNNNSVQNIYKSLNYDKNLNYAQLFKEKLFLKNCLKNFTYKKVFEFNFVVLSFVLDSFQFQPPFLTDSFGFTYFENGYTTTEFRLLSDIKRTDTNFPTIIKKIESEMFYKLVYFSAESDVLVLGLTQINSDSIKEKKITSILETKKYAIVDYHQHPTEKSQIILTAEERMVLLNEFQMLNDHLIIYDFVNSTVTRSLNFGDFSFFSVWQRKLELGSDDLNIITSFNPETKDFLFWSFDTFQPLFIIGNYGFNYILYGQHLNKIKKNRFLDVDYSCRFSSVKQPISFSVATKDPDYLEKAKFLISDLRPLLEKSVKSSTSKAVNYKIDRFEVKKKNANEGGVNPNILMIKIDTLEKEIVETVPFFTEQVFVNILDSVDITGEYSFLLNPFLLVQPKDNEGLKIVNLSTGTYLRQNKDSDKQEEELRIFFEDNESFTLRKTNKREFLLYCGVPVGDVDDQEYRSALKKLILSGIFRSLQRHFYFITELGVYQLCLDSL</sequence>
<name>A0AAD5TW14_9FUNG</name>
<reference evidence="1" key="1">
    <citation type="submission" date="2020-05" db="EMBL/GenBank/DDBJ databases">
        <title>Phylogenomic resolution of chytrid fungi.</title>
        <authorList>
            <person name="Stajich J.E."/>
            <person name="Amses K."/>
            <person name="Simmons R."/>
            <person name="Seto K."/>
            <person name="Myers J."/>
            <person name="Bonds A."/>
            <person name="Quandt C.A."/>
            <person name="Barry K."/>
            <person name="Liu P."/>
            <person name="Grigoriev I."/>
            <person name="Longcore J.E."/>
            <person name="James T.Y."/>
        </authorList>
    </citation>
    <scope>NUCLEOTIDE SEQUENCE</scope>
    <source>
        <strain evidence="1">JEL0476</strain>
    </source>
</reference>
<comment type="caution">
    <text evidence="1">The sequence shown here is derived from an EMBL/GenBank/DDBJ whole genome shotgun (WGS) entry which is preliminary data.</text>
</comment>
<evidence type="ECO:0000313" key="2">
    <source>
        <dbReference type="Proteomes" id="UP001211065"/>
    </source>
</evidence>
<protein>
    <submittedName>
        <fullName evidence="1">Uncharacterized protein</fullName>
    </submittedName>
</protein>
<evidence type="ECO:0000313" key="1">
    <source>
        <dbReference type="EMBL" id="KAJ3210514.1"/>
    </source>
</evidence>
<dbReference type="Proteomes" id="UP001211065">
    <property type="component" value="Unassembled WGS sequence"/>
</dbReference>
<accession>A0AAD5TW14</accession>
<keyword evidence="2" id="KW-1185">Reference proteome</keyword>
<dbReference type="EMBL" id="JADGJW010000887">
    <property type="protein sequence ID" value="KAJ3210514.1"/>
    <property type="molecule type" value="Genomic_DNA"/>
</dbReference>